<feature type="transmembrane region" description="Helical" evidence="5">
    <location>
        <begin position="462"/>
        <end position="478"/>
    </location>
</feature>
<feature type="transmembrane region" description="Helical" evidence="5">
    <location>
        <begin position="118"/>
        <end position="138"/>
    </location>
</feature>
<name>A0A2H0V1P9_9BACT</name>
<evidence type="ECO:0000256" key="1">
    <source>
        <dbReference type="ARBA" id="ARBA00004141"/>
    </source>
</evidence>
<evidence type="ECO:0000256" key="2">
    <source>
        <dbReference type="ARBA" id="ARBA00022692"/>
    </source>
</evidence>
<proteinExistence type="predicted"/>
<keyword evidence="4 5" id="KW-0472">Membrane</keyword>
<feature type="transmembrane region" description="Helical" evidence="5">
    <location>
        <begin position="257"/>
        <end position="274"/>
    </location>
</feature>
<dbReference type="PANTHER" id="PTHR37422">
    <property type="entry name" value="TEICHURONIC ACID BIOSYNTHESIS PROTEIN TUAE"/>
    <property type="match status" value="1"/>
</dbReference>
<evidence type="ECO:0000256" key="3">
    <source>
        <dbReference type="ARBA" id="ARBA00022989"/>
    </source>
</evidence>
<feature type="transmembrane region" description="Helical" evidence="5">
    <location>
        <begin position="187"/>
        <end position="210"/>
    </location>
</feature>
<gene>
    <name evidence="7" type="ORF">COU01_01915</name>
</gene>
<dbReference type="InterPro" id="IPR051533">
    <property type="entry name" value="WaaL-like"/>
</dbReference>
<feature type="domain" description="O-antigen ligase-related" evidence="6">
    <location>
        <begin position="242"/>
        <end position="406"/>
    </location>
</feature>
<feature type="transmembrane region" description="Helical" evidence="5">
    <location>
        <begin position="231"/>
        <end position="251"/>
    </location>
</feature>
<feature type="transmembrane region" description="Helical" evidence="5">
    <location>
        <begin position="279"/>
        <end position="298"/>
    </location>
</feature>
<comment type="subcellular location">
    <subcellularLocation>
        <location evidence="1">Membrane</location>
        <topology evidence="1">Multi-pass membrane protein</topology>
    </subcellularLocation>
</comment>
<dbReference type="InterPro" id="IPR007016">
    <property type="entry name" value="O-antigen_ligase-rel_domated"/>
</dbReference>
<organism evidence="7 8">
    <name type="scientific">Candidatus Falkowbacteria bacterium CG10_big_fil_rev_8_21_14_0_10_44_15</name>
    <dbReference type="NCBI Taxonomy" id="1974569"/>
    <lineage>
        <taxon>Bacteria</taxon>
        <taxon>Candidatus Falkowiibacteriota</taxon>
    </lineage>
</organism>
<keyword evidence="3 5" id="KW-1133">Transmembrane helix</keyword>
<evidence type="ECO:0000259" key="6">
    <source>
        <dbReference type="Pfam" id="PF04932"/>
    </source>
</evidence>
<reference evidence="8" key="1">
    <citation type="submission" date="2017-09" db="EMBL/GenBank/DDBJ databases">
        <title>Depth-based differentiation of microbial function through sediment-hosted aquifers and enrichment of novel symbionts in the deep terrestrial subsurface.</title>
        <authorList>
            <person name="Probst A.J."/>
            <person name="Ladd B."/>
            <person name="Jarett J.K."/>
            <person name="Geller-Mcgrath D.E."/>
            <person name="Sieber C.M.K."/>
            <person name="Emerson J.B."/>
            <person name="Anantharaman K."/>
            <person name="Thomas B.C."/>
            <person name="Malmstrom R."/>
            <person name="Stieglmeier M."/>
            <person name="Klingl A."/>
            <person name="Woyke T."/>
            <person name="Ryan C.M."/>
            <person name="Banfield J.F."/>
        </authorList>
    </citation>
    <scope>NUCLEOTIDE SEQUENCE [LARGE SCALE GENOMIC DNA]</scope>
</reference>
<evidence type="ECO:0000256" key="4">
    <source>
        <dbReference type="ARBA" id="ARBA00023136"/>
    </source>
</evidence>
<dbReference type="AlphaFoldDB" id="A0A2H0V1P9"/>
<accession>A0A2H0V1P9</accession>
<feature type="transmembrane region" description="Helical" evidence="5">
    <location>
        <begin position="434"/>
        <end position="456"/>
    </location>
</feature>
<comment type="caution">
    <text evidence="7">The sequence shown here is derived from an EMBL/GenBank/DDBJ whole genome shotgun (WGS) entry which is preliminary data.</text>
</comment>
<feature type="transmembrane region" description="Helical" evidence="5">
    <location>
        <begin position="90"/>
        <end position="112"/>
    </location>
</feature>
<feature type="transmembrane region" description="Helical" evidence="5">
    <location>
        <begin position="147"/>
        <end position="167"/>
    </location>
</feature>
<evidence type="ECO:0000313" key="8">
    <source>
        <dbReference type="Proteomes" id="UP000228510"/>
    </source>
</evidence>
<keyword evidence="2 5" id="KW-0812">Transmembrane</keyword>
<evidence type="ECO:0000256" key="5">
    <source>
        <dbReference type="SAM" id="Phobius"/>
    </source>
</evidence>
<dbReference type="EMBL" id="PFAT01000027">
    <property type="protein sequence ID" value="PIR92379.1"/>
    <property type="molecule type" value="Genomic_DNA"/>
</dbReference>
<feature type="transmembrane region" description="Helical" evidence="5">
    <location>
        <begin position="393"/>
        <end position="414"/>
    </location>
</feature>
<evidence type="ECO:0000313" key="7">
    <source>
        <dbReference type="EMBL" id="PIR92379.1"/>
    </source>
</evidence>
<dbReference type="PANTHER" id="PTHR37422:SF13">
    <property type="entry name" value="LIPOPOLYSACCHARIDE BIOSYNTHESIS PROTEIN PA4999-RELATED"/>
    <property type="match status" value="1"/>
</dbReference>
<dbReference type="Pfam" id="PF04932">
    <property type="entry name" value="Wzy_C"/>
    <property type="match status" value="1"/>
</dbReference>
<dbReference type="Proteomes" id="UP000228510">
    <property type="component" value="Unassembled WGS sequence"/>
</dbReference>
<protein>
    <recommendedName>
        <fullName evidence="6">O-antigen ligase-related domain-containing protein</fullName>
    </recommendedName>
</protein>
<sequence>MIALIIIFVVFFALLAWRRLDLATALVIAALPAYQIRFNLGFLPMTLLEAMILVLFAAWFIKAWRADELPLLFYLSFPRRRESHQNIKQYPFHLEIILLLIVALVSTGAAGFTNASLGILKAYFIEPVMFFIVFVNVFKIKENRNKIFWALAISALVVSLVAIYQWLSGNLLPAAWQGSGRVTGAFAYPNALGLYLGPIIITLSGWLLGLTAQNIKYQISNDKQILNSKLPILKALFVCSVILLSVTAIYFSHSQGALIGLIIALVIFGVLYNWRSRLIVTAVMVAALITLSLSPTGLGRLQSKIMLRDLDGQIRRQQWAETKKMLLDGRIITGAGLANYQMAVAPHHQEGIFVRDYNDSDFQRKVVFNADYRRRVWQPLETYLYPHNIFLNFWSELGLVGMLLFLWIIVKYFLISLKSIKSVKSIKSERERALILGLACAMIVIVVHGLVDAPYFKNDLAVLFWVLAGMMGVYQIDIHPQINKSFTNNTNKR</sequence>
<dbReference type="GO" id="GO:0016020">
    <property type="term" value="C:membrane"/>
    <property type="evidence" value="ECO:0007669"/>
    <property type="project" value="UniProtKB-SubCell"/>
</dbReference>
<feature type="transmembrane region" description="Helical" evidence="5">
    <location>
        <begin position="41"/>
        <end position="61"/>
    </location>
</feature>